<sequence>MHFPAISSLVSLVLSLFFPPALPIPDAAGSSCTTPVLRREWRALTREERAHWIGAVKCLSNLPHDPNLVATVDPAISGIGSIDTSASYYDDLVYMHMDLNVKIHFTGLFLPWHRWYMRVFEKALQIKCGYTGALPYWNWVLDSQDVANSPLFLDSDPESGMGGWGDPNNDYTISDGGFARSFTLAYPVPHPLRRNFTQMPFLLGQFVDAKDRTLKANETFTPAELHKLVNGFVGDFVGFQKYLEGFNSSHSAVHLMMGGDMGGECPASAPPDCVPGPTFSPNEPLFWLHHAMIDKIWADWQEAHPAHKHVYVGGAQQPNLHNSSQYHAFPTGTPPWLNMSSRMPADGLFPEATIGSVMSTTEGMLCYVYE</sequence>
<organism evidence="5 6">
    <name type="scientific">Roridomyces roridus</name>
    <dbReference type="NCBI Taxonomy" id="1738132"/>
    <lineage>
        <taxon>Eukaryota</taxon>
        <taxon>Fungi</taxon>
        <taxon>Dikarya</taxon>
        <taxon>Basidiomycota</taxon>
        <taxon>Agaricomycotina</taxon>
        <taxon>Agaricomycetes</taxon>
        <taxon>Agaricomycetidae</taxon>
        <taxon>Agaricales</taxon>
        <taxon>Marasmiineae</taxon>
        <taxon>Mycenaceae</taxon>
        <taxon>Roridomyces</taxon>
    </lineage>
</organism>
<keyword evidence="1" id="KW-0479">Metal-binding</keyword>
<proteinExistence type="predicted"/>
<dbReference type="SUPFAM" id="SSF48056">
    <property type="entry name" value="Di-copper centre-containing domain"/>
    <property type="match status" value="1"/>
</dbReference>
<keyword evidence="3" id="KW-0732">Signal</keyword>
<name>A0AAD7BLR3_9AGAR</name>
<dbReference type="PROSITE" id="PS00497">
    <property type="entry name" value="TYROSINASE_1"/>
    <property type="match status" value="1"/>
</dbReference>
<dbReference type="EMBL" id="JARKIF010000013">
    <property type="protein sequence ID" value="KAJ7624811.1"/>
    <property type="molecule type" value="Genomic_DNA"/>
</dbReference>
<dbReference type="InterPro" id="IPR008922">
    <property type="entry name" value="Di-copper_centre_dom_sf"/>
</dbReference>
<dbReference type="PANTHER" id="PTHR11474:SF126">
    <property type="entry name" value="TYROSINASE-LIKE PROTEIN TYR-1-RELATED"/>
    <property type="match status" value="1"/>
</dbReference>
<dbReference type="AlphaFoldDB" id="A0AAD7BLR3"/>
<dbReference type="GO" id="GO:0016491">
    <property type="term" value="F:oxidoreductase activity"/>
    <property type="evidence" value="ECO:0007669"/>
    <property type="project" value="InterPro"/>
</dbReference>
<keyword evidence="2" id="KW-0186">Copper</keyword>
<protein>
    <submittedName>
        <fullName evidence="5">Di-copper centre-containing protein</fullName>
    </submittedName>
</protein>
<accession>A0AAD7BLR3</accession>
<comment type="caution">
    <text evidence="5">The sequence shown here is derived from an EMBL/GenBank/DDBJ whole genome shotgun (WGS) entry which is preliminary data.</text>
</comment>
<evidence type="ECO:0000313" key="6">
    <source>
        <dbReference type="Proteomes" id="UP001221142"/>
    </source>
</evidence>
<evidence type="ECO:0000256" key="2">
    <source>
        <dbReference type="ARBA" id="ARBA00023008"/>
    </source>
</evidence>
<dbReference type="InterPro" id="IPR002227">
    <property type="entry name" value="Tyrosinase_Cu-bd"/>
</dbReference>
<dbReference type="PANTHER" id="PTHR11474">
    <property type="entry name" value="TYROSINASE FAMILY MEMBER"/>
    <property type="match status" value="1"/>
</dbReference>
<dbReference type="Pfam" id="PF00264">
    <property type="entry name" value="Tyrosinase"/>
    <property type="match status" value="1"/>
</dbReference>
<dbReference type="InterPro" id="IPR050316">
    <property type="entry name" value="Tyrosinase/Hemocyanin"/>
</dbReference>
<evidence type="ECO:0000256" key="3">
    <source>
        <dbReference type="SAM" id="SignalP"/>
    </source>
</evidence>
<dbReference type="GO" id="GO:0046872">
    <property type="term" value="F:metal ion binding"/>
    <property type="evidence" value="ECO:0007669"/>
    <property type="project" value="UniProtKB-KW"/>
</dbReference>
<feature type="domain" description="Tyrosinase copper-binding" evidence="4">
    <location>
        <begin position="104"/>
        <end position="121"/>
    </location>
</feature>
<dbReference type="PRINTS" id="PR00092">
    <property type="entry name" value="TYROSINASE"/>
</dbReference>
<feature type="signal peptide" evidence="3">
    <location>
        <begin position="1"/>
        <end position="23"/>
    </location>
</feature>
<evidence type="ECO:0000313" key="5">
    <source>
        <dbReference type="EMBL" id="KAJ7624811.1"/>
    </source>
</evidence>
<gene>
    <name evidence="5" type="ORF">FB45DRAFT_836855</name>
</gene>
<feature type="chain" id="PRO_5041922098" evidence="3">
    <location>
        <begin position="24"/>
        <end position="370"/>
    </location>
</feature>
<evidence type="ECO:0000256" key="1">
    <source>
        <dbReference type="ARBA" id="ARBA00022723"/>
    </source>
</evidence>
<dbReference type="Proteomes" id="UP001221142">
    <property type="component" value="Unassembled WGS sequence"/>
</dbReference>
<dbReference type="Gene3D" id="1.10.1280.10">
    <property type="entry name" value="Di-copper center containing domain from catechol oxidase"/>
    <property type="match status" value="1"/>
</dbReference>
<evidence type="ECO:0000259" key="4">
    <source>
        <dbReference type="PROSITE" id="PS00497"/>
    </source>
</evidence>
<reference evidence="5" key="1">
    <citation type="submission" date="2023-03" db="EMBL/GenBank/DDBJ databases">
        <title>Massive genome expansion in bonnet fungi (Mycena s.s.) driven by repeated elements and novel gene families across ecological guilds.</title>
        <authorList>
            <consortium name="Lawrence Berkeley National Laboratory"/>
            <person name="Harder C.B."/>
            <person name="Miyauchi S."/>
            <person name="Viragh M."/>
            <person name="Kuo A."/>
            <person name="Thoen E."/>
            <person name="Andreopoulos B."/>
            <person name="Lu D."/>
            <person name="Skrede I."/>
            <person name="Drula E."/>
            <person name="Henrissat B."/>
            <person name="Morin E."/>
            <person name="Kohler A."/>
            <person name="Barry K."/>
            <person name="LaButti K."/>
            <person name="Morin E."/>
            <person name="Salamov A."/>
            <person name="Lipzen A."/>
            <person name="Mereny Z."/>
            <person name="Hegedus B."/>
            <person name="Baldrian P."/>
            <person name="Stursova M."/>
            <person name="Weitz H."/>
            <person name="Taylor A."/>
            <person name="Grigoriev I.V."/>
            <person name="Nagy L.G."/>
            <person name="Martin F."/>
            <person name="Kauserud H."/>
        </authorList>
    </citation>
    <scope>NUCLEOTIDE SEQUENCE</scope>
    <source>
        <strain evidence="5">9284</strain>
    </source>
</reference>
<keyword evidence="6" id="KW-1185">Reference proteome</keyword>